<sequence>MDQSKEPPRLAAQITPCKDKAFRKNVELAEPSHMDVFLKNLHQRTEAIPGTPTAKRLKSSAPETGSTDFVDLTLDERFGYTRKAPISHQRNTCHGRSENDGSALKRDPGKRFWEEIDWHKRRVEGNQETNEDSTYDASFEGELPCFLVDEMSNDDDLPLVLSDDSDLIVSPVAQSRQNSSRSHCSKPTASKKRQEISDEFRQPLSRSSQFIIGCQAKKTGDNSSSVSRIPRRVLRSFPAPPPTPGADDFERITNNCNKRPNNKLCTNRLDSKVDPTTTRASHIRGSWKDDFPLDDLEMEEWDIFPDFTTPQTSVLNQPTKQMASLSSNMSSTSLDPLVLSQSGSGSNVNKARKSQDDFSTAMCEQR</sequence>
<organism evidence="2 3">
    <name type="scientific">Porites evermanni</name>
    <dbReference type="NCBI Taxonomy" id="104178"/>
    <lineage>
        <taxon>Eukaryota</taxon>
        <taxon>Metazoa</taxon>
        <taxon>Cnidaria</taxon>
        <taxon>Anthozoa</taxon>
        <taxon>Hexacorallia</taxon>
        <taxon>Scleractinia</taxon>
        <taxon>Fungiina</taxon>
        <taxon>Poritidae</taxon>
        <taxon>Porites</taxon>
    </lineage>
</organism>
<feature type="compositionally biased region" description="Low complexity" evidence="1">
    <location>
        <begin position="324"/>
        <end position="333"/>
    </location>
</feature>
<comment type="caution">
    <text evidence="2">The sequence shown here is derived from an EMBL/GenBank/DDBJ whole genome shotgun (WGS) entry which is preliminary data.</text>
</comment>
<feature type="region of interest" description="Disordered" evidence="1">
    <location>
        <begin position="172"/>
        <end position="197"/>
    </location>
</feature>
<feature type="compositionally biased region" description="Basic and acidic residues" evidence="1">
    <location>
        <begin position="95"/>
        <end position="108"/>
    </location>
</feature>
<proteinExistence type="predicted"/>
<feature type="compositionally biased region" description="Polar residues" evidence="1">
    <location>
        <begin position="173"/>
        <end position="188"/>
    </location>
</feature>
<feature type="region of interest" description="Disordered" evidence="1">
    <location>
        <begin position="320"/>
        <end position="366"/>
    </location>
</feature>
<feature type="region of interest" description="Disordered" evidence="1">
    <location>
        <begin position="86"/>
        <end position="108"/>
    </location>
</feature>
<accession>A0ABN8RSX6</accession>
<reference evidence="2 3" key="1">
    <citation type="submission" date="2022-05" db="EMBL/GenBank/DDBJ databases">
        <authorList>
            <consortium name="Genoscope - CEA"/>
            <person name="William W."/>
        </authorList>
    </citation>
    <scope>NUCLEOTIDE SEQUENCE [LARGE SCALE GENOMIC DNA]</scope>
</reference>
<evidence type="ECO:0000256" key="1">
    <source>
        <dbReference type="SAM" id="MobiDB-lite"/>
    </source>
</evidence>
<protein>
    <submittedName>
        <fullName evidence="2">Uncharacterized protein</fullName>
    </submittedName>
</protein>
<dbReference type="EMBL" id="CALNXI010002019">
    <property type="protein sequence ID" value="CAH3181618.1"/>
    <property type="molecule type" value="Genomic_DNA"/>
</dbReference>
<evidence type="ECO:0000313" key="2">
    <source>
        <dbReference type="EMBL" id="CAH3181618.1"/>
    </source>
</evidence>
<dbReference type="Proteomes" id="UP001159427">
    <property type="component" value="Unassembled WGS sequence"/>
</dbReference>
<gene>
    <name evidence="2" type="ORF">PEVE_00013748</name>
</gene>
<name>A0ABN8RSX6_9CNID</name>
<evidence type="ECO:0000313" key="3">
    <source>
        <dbReference type="Proteomes" id="UP001159427"/>
    </source>
</evidence>
<feature type="compositionally biased region" description="Polar residues" evidence="1">
    <location>
        <begin position="339"/>
        <end position="349"/>
    </location>
</feature>
<keyword evidence="3" id="KW-1185">Reference proteome</keyword>